<feature type="domain" description="Flavin reductase like" evidence="2">
    <location>
        <begin position="29"/>
        <end position="178"/>
    </location>
</feature>
<dbReference type="RefSeq" id="WP_373972009.1">
    <property type="nucleotide sequence ID" value="NZ_JBHDLJ010000006.1"/>
</dbReference>
<evidence type="ECO:0000256" key="1">
    <source>
        <dbReference type="ARBA" id="ARBA00023002"/>
    </source>
</evidence>
<keyword evidence="1 3" id="KW-0560">Oxidoreductase</keyword>
<protein>
    <submittedName>
        <fullName evidence="3">Flavin reductase family protein</fullName>
        <ecNumber evidence="3">1.-.-.-</ecNumber>
    </submittedName>
</protein>
<dbReference type="EC" id="1.-.-.-" evidence="3"/>
<proteinExistence type="predicted"/>
<dbReference type="SMART" id="SM00903">
    <property type="entry name" value="Flavin_Reduct"/>
    <property type="match status" value="1"/>
</dbReference>
<dbReference type="EMBL" id="JBHDLJ010000006">
    <property type="protein sequence ID" value="MFB0834837.1"/>
    <property type="molecule type" value="Genomic_DNA"/>
</dbReference>
<dbReference type="InterPro" id="IPR002563">
    <property type="entry name" value="Flavin_Rdtase-like_dom"/>
</dbReference>
<keyword evidence="4" id="KW-1185">Reference proteome</keyword>
<dbReference type="InterPro" id="IPR050268">
    <property type="entry name" value="NADH-dep_flavin_reductase"/>
</dbReference>
<reference evidence="3 4" key="1">
    <citation type="submission" date="2024-09" db="EMBL/GenBank/DDBJ databases">
        <authorList>
            <person name="Salinas-Garcia M.A."/>
            <person name="Prieme A."/>
        </authorList>
    </citation>
    <scope>NUCLEOTIDE SEQUENCE [LARGE SCALE GENOMIC DNA]</scope>
    <source>
        <strain evidence="3 4">DSM 21081</strain>
    </source>
</reference>
<comment type="caution">
    <text evidence="3">The sequence shown here is derived from an EMBL/GenBank/DDBJ whole genome shotgun (WGS) entry which is preliminary data.</text>
</comment>
<evidence type="ECO:0000313" key="3">
    <source>
        <dbReference type="EMBL" id="MFB0834837.1"/>
    </source>
</evidence>
<dbReference type="SUPFAM" id="SSF50475">
    <property type="entry name" value="FMN-binding split barrel"/>
    <property type="match status" value="1"/>
</dbReference>
<dbReference type="InterPro" id="IPR012349">
    <property type="entry name" value="Split_barrel_FMN-bd"/>
</dbReference>
<name>A0ABV4UMH4_9MICC</name>
<dbReference type="PANTHER" id="PTHR30466">
    <property type="entry name" value="FLAVIN REDUCTASE"/>
    <property type="match status" value="1"/>
</dbReference>
<accession>A0ABV4UMH4</accession>
<sequence>MEIPDAPHAHLVGSDGPGEADREVYRGLAADIASGVAVVAARHRGHDVAATVTGYLDVSHDPPTLLVSLYEEGRACEAVEAAGAWTLSLLARDQRGIASWLASPGNPVVGLLNQVPFRRAPVSGSAVVEGALAWFEVRTVRAVTVATHRLVVGEVVAMGRGAGAGDDPLVHFARDYTGLRRQG</sequence>
<dbReference type="Gene3D" id="2.30.110.10">
    <property type="entry name" value="Electron Transport, Fmn-binding Protein, Chain A"/>
    <property type="match status" value="1"/>
</dbReference>
<gene>
    <name evidence="3" type="ORF">ACETWP_09575</name>
</gene>
<dbReference type="PANTHER" id="PTHR30466:SF1">
    <property type="entry name" value="FMN REDUCTASE (NADH) RUTF"/>
    <property type="match status" value="1"/>
</dbReference>
<dbReference type="Proteomes" id="UP001575652">
    <property type="component" value="Unassembled WGS sequence"/>
</dbReference>
<evidence type="ECO:0000259" key="2">
    <source>
        <dbReference type="SMART" id="SM00903"/>
    </source>
</evidence>
<dbReference type="Pfam" id="PF01613">
    <property type="entry name" value="Flavin_Reduct"/>
    <property type="match status" value="1"/>
</dbReference>
<organism evidence="3 4">
    <name type="scientific">Arthrobacter halodurans</name>
    <dbReference type="NCBI Taxonomy" id="516699"/>
    <lineage>
        <taxon>Bacteria</taxon>
        <taxon>Bacillati</taxon>
        <taxon>Actinomycetota</taxon>
        <taxon>Actinomycetes</taxon>
        <taxon>Micrococcales</taxon>
        <taxon>Micrococcaceae</taxon>
        <taxon>Arthrobacter</taxon>
    </lineage>
</organism>
<dbReference type="GO" id="GO:0016491">
    <property type="term" value="F:oxidoreductase activity"/>
    <property type="evidence" value="ECO:0007669"/>
    <property type="project" value="UniProtKB-KW"/>
</dbReference>
<evidence type="ECO:0000313" key="4">
    <source>
        <dbReference type="Proteomes" id="UP001575652"/>
    </source>
</evidence>